<name>A0ABT0BZJ6_9BACT</name>
<evidence type="ECO:0000313" key="3">
    <source>
        <dbReference type="EMBL" id="MCJ2380194.1"/>
    </source>
</evidence>
<keyword evidence="2" id="KW-0732">Signal</keyword>
<sequence length="187" mass="21707">MMNKTIKTILVSGFFLYTIPVMAQEEFPDMQPPFPQQEEGKAPFKEIPNPEKSAKQITEEMAKELNLTEKQYKKVYKLILKEQKSLIENRMGQMRPPMMPGNPGEGEMPMMGQPGERPPMGMGPEGMSHPRPPRMDEDMAKELEKARQKKEKKLKKILTDEQYTRWQEIQLKRKNEPGKPPVPPEEK</sequence>
<gene>
    <name evidence="3" type="ORF">MUN53_06135</name>
</gene>
<feature type="compositionally biased region" description="Low complexity" evidence="1">
    <location>
        <begin position="89"/>
        <end position="127"/>
    </location>
</feature>
<feature type="region of interest" description="Disordered" evidence="1">
    <location>
        <begin position="33"/>
        <end position="54"/>
    </location>
</feature>
<dbReference type="Proteomes" id="UP001165444">
    <property type="component" value="Unassembled WGS sequence"/>
</dbReference>
<accession>A0ABT0BZJ6</accession>
<dbReference type="RefSeq" id="WP_243323931.1">
    <property type="nucleotide sequence ID" value="NZ_JAKZMM010000011.1"/>
</dbReference>
<proteinExistence type="predicted"/>
<evidence type="ECO:0000256" key="2">
    <source>
        <dbReference type="SAM" id="SignalP"/>
    </source>
</evidence>
<dbReference type="EMBL" id="JAKZMM010000011">
    <property type="protein sequence ID" value="MCJ2380194.1"/>
    <property type="molecule type" value="Genomic_DNA"/>
</dbReference>
<feature type="chain" id="PRO_5046269859" evidence="2">
    <location>
        <begin position="24"/>
        <end position="187"/>
    </location>
</feature>
<feature type="compositionally biased region" description="Basic and acidic residues" evidence="1">
    <location>
        <begin position="38"/>
        <end position="54"/>
    </location>
</feature>
<feature type="region of interest" description="Disordered" evidence="1">
    <location>
        <begin position="87"/>
        <end position="135"/>
    </location>
</feature>
<keyword evidence="4" id="KW-1185">Reference proteome</keyword>
<evidence type="ECO:0000313" key="4">
    <source>
        <dbReference type="Proteomes" id="UP001165444"/>
    </source>
</evidence>
<reference evidence="3 4" key="1">
    <citation type="submission" date="2022-03" db="EMBL/GenBank/DDBJ databases">
        <title>Parabacteroides sp. nov. isolated from swine feces.</title>
        <authorList>
            <person name="Bak J.E."/>
        </authorList>
    </citation>
    <scope>NUCLEOTIDE SEQUENCE [LARGE SCALE GENOMIC DNA]</scope>
    <source>
        <strain evidence="3 4">AGMB00274</strain>
    </source>
</reference>
<protein>
    <submittedName>
        <fullName evidence="3">DUF4890 domain-containing protein</fullName>
    </submittedName>
</protein>
<feature type="signal peptide" evidence="2">
    <location>
        <begin position="1"/>
        <end position="23"/>
    </location>
</feature>
<organism evidence="3 4">
    <name type="scientific">Parabacteroides faecalis</name>
    <dbReference type="NCBI Taxonomy" id="2924040"/>
    <lineage>
        <taxon>Bacteria</taxon>
        <taxon>Pseudomonadati</taxon>
        <taxon>Bacteroidota</taxon>
        <taxon>Bacteroidia</taxon>
        <taxon>Bacteroidales</taxon>
        <taxon>Tannerellaceae</taxon>
        <taxon>Parabacteroides</taxon>
    </lineage>
</organism>
<comment type="caution">
    <text evidence="3">The sequence shown here is derived from an EMBL/GenBank/DDBJ whole genome shotgun (WGS) entry which is preliminary data.</text>
</comment>
<evidence type="ECO:0000256" key="1">
    <source>
        <dbReference type="SAM" id="MobiDB-lite"/>
    </source>
</evidence>